<proteinExistence type="predicted"/>
<evidence type="ECO:0000256" key="6">
    <source>
        <dbReference type="ARBA" id="ARBA00023002"/>
    </source>
</evidence>
<evidence type="ECO:0000313" key="14">
    <source>
        <dbReference type="Proteomes" id="UP001583186"/>
    </source>
</evidence>
<evidence type="ECO:0000313" key="13">
    <source>
        <dbReference type="EMBL" id="KAL1896394.1"/>
    </source>
</evidence>
<keyword evidence="2" id="KW-0813">Transport</keyword>
<evidence type="ECO:0000256" key="7">
    <source>
        <dbReference type="ARBA" id="ARBA00023065"/>
    </source>
</evidence>
<reference evidence="13 14" key="1">
    <citation type="journal article" date="2024" name="IMA Fungus">
        <title>IMA Genome - F19 : A genome assembly and annotation guide to empower mycologists, including annotated draft genome sequences of Ceratocystis pirilliformis, Diaporthe australafricana, Fusarium ophioides, Paecilomyces lecythidis, and Sporothrix stenoceras.</title>
        <authorList>
            <person name="Aylward J."/>
            <person name="Wilson A.M."/>
            <person name="Visagie C.M."/>
            <person name="Spraker J."/>
            <person name="Barnes I."/>
            <person name="Buitendag C."/>
            <person name="Ceriani C."/>
            <person name="Del Mar Angel L."/>
            <person name="du Plessis D."/>
            <person name="Fuchs T."/>
            <person name="Gasser K."/>
            <person name="Kramer D."/>
            <person name="Li W."/>
            <person name="Munsamy K."/>
            <person name="Piso A."/>
            <person name="Price J.L."/>
            <person name="Sonnekus B."/>
            <person name="Thomas C."/>
            <person name="van der Nest A."/>
            <person name="van Dijk A."/>
            <person name="van Heerden A."/>
            <person name="van Vuuren N."/>
            <person name="Yilmaz N."/>
            <person name="Duong T.A."/>
            <person name="van der Merwe N.A."/>
            <person name="Wingfield M.J."/>
            <person name="Wingfield B.D."/>
        </authorList>
    </citation>
    <scope>NUCLEOTIDE SEQUENCE [LARGE SCALE GENOMIC DNA]</scope>
    <source>
        <strain evidence="13 14">CMW 5346</strain>
    </source>
</reference>
<dbReference type="SFLD" id="SFLDS00052">
    <property type="entry name" value="Ferric_Reductase_Domain"/>
    <property type="match status" value="1"/>
</dbReference>
<name>A0ABR3Z712_9PEZI</name>
<feature type="domain" description="Ferric oxidoreductase" evidence="10">
    <location>
        <begin position="159"/>
        <end position="278"/>
    </location>
</feature>
<dbReference type="Proteomes" id="UP001583186">
    <property type="component" value="Unassembled WGS sequence"/>
</dbReference>
<evidence type="ECO:0000259" key="10">
    <source>
        <dbReference type="Pfam" id="PF01794"/>
    </source>
</evidence>
<feature type="transmembrane region" description="Helical" evidence="9">
    <location>
        <begin position="268"/>
        <end position="289"/>
    </location>
</feature>
<dbReference type="Pfam" id="PF08030">
    <property type="entry name" value="NAD_binding_6"/>
    <property type="match status" value="1"/>
</dbReference>
<dbReference type="Pfam" id="PF08022">
    <property type="entry name" value="FAD_binding_8"/>
    <property type="match status" value="1"/>
</dbReference>
<evidence type="ECO:0000256" key="3">
    <source>
        <dbReference type="ARBA" id="ARBA00022692"/>
    </source>
</evidence>
<protein>
    <recommendedName>
        <fullName evidence="15">FAD-binding FR-type domain-containing protein</fullName>
    </recommendedName>
</protein>
<feature type="transmembrane region" description="Helical" evidence="9">
    <location>
        <begin position="36"/>
        <end position="54"/>
    </location>
</feature>
<evidence type="ECO:0000259" key="11">
    <source>
        <dbReference type="Pfam" id="PF08022"/>
    </source>
</evidence>
<evidence type="ECO:0000256" key="2">
    <source>
        <dbReference type="ARBA" id="ARBA00022448"/>
    </source>
</evidence>
<keyword evidence="8 9" id="KW-0472">Membrane</keyword>
<feature type="domain" description="Ferric reductase NAD binding" evidence="12">
    <location>
        <begin position="487"/>
        <end position="620"/>
    </location>
</feature>
<evidence type="ECO:0000256" key="4">
    <source>
        <dbReference type="ARBA" id="ARBA00022982"/>
    </source>
</evidence>
<dbReference type="EMBL" id="JAWCUI010000023">
    <property type="protein sequence ID" value="KAL1896394.1"/>
    <property type="molecule type" value="Genomic_DNA"/>
</dbReference>
<dbReference type="CDD" id="cd06186">
    <property type="entry name" value="NOX_Duox_like_FAD_NADP"/>
    <property type="match status" value="1"/>
</dbReference>
<gene>
    <name evidence="13" type="ORF">Sste5346_004779</name>
</gene>
<keyword evidence="7" id="KW-0406">Ion transport</keyword>
<evidence type="ECO:0000259" key="12">
    <source>
        <dbReference type="Pfam" id="PF08030"/>
    </source>
</evidence>
<feature type="domain" description="FAD-binding 8" evidence="11">
    <location>
        <begin position="336"/>
        <end position="376"/>
    </location>
</feature>
<sequence length="639" mass="71526">MAATATTAEPTRAPISDYDTGLGGVNQVQNMLFKDMLWWSLGIVALTILCIRLIEISWSQLRLVSAMSRPAAFQTYWRKAQWSHMPWIKKHFTYAPIGAKRHNREIRFSSAFNIGTLPTRLQAVLLFGYLLSNFTYMLFLDYSQPDHWAILAELRGRSGTLAAVNLVPLMIFATRNNPLIRLLRISFDTYNLLHRWLGRMVVFESLVHTVAWLAVQLADGGWASVGYKLVHDRFIASGMVGTFAFIILVVISLSPIRHAFYETFLTTHIMLAFIILICVWVHCATSAIAGGLPQLPWVVAVVLLWMAERVYRVVLNAYRSWSRNGLADAVVEPMAGDCSRVTIHLPRYVDVQPGTHAYLRFADINPWECHPFSIAWVKHTPLNGGLLPTTEKRQLYTPAKGSGVSSLATSSSSPSTAPLTGFNASKQGHLLRTSVSFVIGAQTGFTRKLYDRANQYCNEYRSRSTTFKALFEGPYAGHHSLDSYGHAVLVAGATGITHQISYLRHLIEGYADGTVATRRITLVWVVRDYEALEWVRPWMDEVMRMPQRHEILQVRIFVTRPNQAFQAAQLGSSASRTVQLHSGRPNIPVLVRKEVAEQAGAMCVTVCGPGALADDVRAAVRDVLDEGTVVDFIEESFTW</sequence>
<accession>A0ABR3Z712</accession>
<keyword evidence="4" id="KW-0249">Electron transport</keyword>
<feature type="transmembrane region" description="Helical" evidence="9">
    <location>
        <begin position="235"/>
        <end position="256"/>
    </location>
</feature>
<dbReference type="InterPro" id="IPR051410">
    <property type="entry name" value="Ferric/Cupric_Reductase"/>
</dbReference>
<keyword evidence="6" id="KW-0560">Oxidoreductase</keyword>
<dbReference type="PANTHER" id="PTHR32361">
    <property type="entry name" value="FERRIC/CUPRIC REDUCTASE TRANSMEMBRANE COMPONENT"/>
    <property type="match status" value="1"/>
</dbReference>
<comment type="subcellular location">
    <subcellularLocation>
        <location evidence="1">Membrane</location>
        <topology evidence="1">Multi-pass membrane protein</topology>
    </subcellularLocation>
</comment>
<evidence type="ECO:0000256" key="5">
    <source>
        <dbReference type="ARBA" id="ARBA00022989"/>
    </source>
</evidence>
<feature type="transmembrane region" description="Helical" evidence="9">
    <location>
        <begin position="159"/>
        <end position="175"/>
    </location>
</feature>
<comment type="caution">
    <text evidence="13">The sequence shown here is derived from an EMBL/GenBank/DDBJ whole genome shotgun (WGS) entry which is preliminary data.</text>
</comment>
<organism evidence="13 14">
    <name type="scientific">Sporothrix stenoceras</name>
    <dbReference type="NCBI Taxonomy" id="5173"/>
    <lineage>
        <taxon>Eukaryota</taxon>
        <taxon>Fungi</taxon>
        <taxon>Dikarya</taxon>
        <taxon>Ascomycota</taxon>
        <taxon>Pezizomycotina</taxon>
        <taxon>Sordariomycetes</taxon>
        <taxon>Sordariomycetidae</taxon>
        <taxon>Ophiostomatales</taxon>
        <taxon>Ophiostomataceae</taxon>
        <taxon>Sporothrix</taxon>
    </lineage>
</organism>
<feature type="transmembrane region" description="Helical" evidence="9">
    <location>
        <begin position="121"/>
        <end position="139"/>
    </location>
</feature>
<dbReference type="InterPro" id="IPR013130">
    <property type="entry name" value="Fe3_Rdtase_TM_dom"/>
</dbReference>
<feature type="transmembrane region" description="Helical" evidence="9">
    <location>
        <begin position="196"/>
        <end position="215"/>
    </location>
</feature>
<dbReference type="PANTHER" id="PTHR32361:SF12">
    <property type="entry name" value="PUTATIVE (AFU_ORTHOLOGUE AFUA_1G14340)-RELATED"/>
    <property type="match status" value="1"/>
</dbReference>
<dbReference type="InterPro" id="IPR039261">
    <property type="entry name" value="FNR_nucleotide-bd"/>
</dbReference>
<dbReference type="InterPro" id="IPR013112">
    <property type="entry name" value="FAD-bd_8"/>
</dbReference>
<evidence type="ECO:0000256" key="8">
    <source>
        <dbReference type="ARBA" id="ARBA00023136"/>
    </source>
</evidence>
<evidence type="ECO:0008006" key="15">
    <source>
        <dbReference type="Google" id="ProtNLM"/>
    </source>
</evidence>
<dbReference type="SUPFAM" id="SSF52343">
    <property type="entry name" value="Ferredoxin reductase-like, C-terminal NADP-linked domain"/>
    <property type="match status" value="1"/>
</dbReference>
<evidence type="ECO:0000256" key="1">
    <source>
        <dbReference type="ARBA" id="ARBA00004141"/>
    </source>
</evidence>
<dbReference type="SFLD" id="SFLDG01168">
    <property type="entry name" value="Ferric_reductase_subgroup_(FRE"/>
    <property type="match status" value="1"/>
</dbReference>
<evidence type="ECO:0000256" key="9">
    <source>
        <dbReference type="SAM" id="Phobius"/>
    </source>
</evidence>
<dbReference type="Pfam" id="PF01794">
    <property type="entry name" value="Ferric_reduct"/>
    <property type="match status" value="1"/>
</dbReference>
<dbReference type="InterPro" id="IPR013121">
    <property type="entry name" value="Fe_red_NAD-bd_6"/>
</dbReference>
<keyword evidence="14" id="KW-1185">Reference proteome</keyword>
<keyword evidence="5 9" id="KW-1133">Transmembrane helix</keyword>
<dbReference type="Gene3D" id="3.40.50.80">
    <property type="entry name" value="Nucleotide-binding domain of ferredoxin-NADP reductase (FNR) module"/>
    <property type="match status" value="1"/>
</dbReference>
<keyword evidence="3 9" id="KW-0812">Transmembrane</keyword>